<dbReference type="InterPro" id="IPR013328">
    <property type="entry name" value="6PGD_dom2"/>
</dbReference>
<proteinExistence type="inferred from homology"/>
<comment type="pathway">
    <text evidence="1">Lipid metabolism; butanoate metabolism.</text>
</comment>
<evidence type="ECO:0000256" key="1">
    <source>
        <dbReference type="ARBA" id="ARBA00005086"/>
    </source>
</evidence>
<dbReference type="PIRSF" id="PIRSF000105">
    <property type="entry name" value="HCDH"/>
    <property type="match status" value="1"/>
</dbReference>
<protein>
    <submittedName>
        <fullName evidence="9">3-hydroxyacyl-CoA dehydrogenase family protein</fullName>
    </submittedName>
    <submittedName>
        <fullName evidence="8">3-hydroxybutyryl-CoA dehydrogenase/5-formyl-3-hydroxy-2-methylpyridine 4-carboxylate dehydrogenase</fullName>
    </submittedName>
</protein>
<feature type="binding site" evidence="5">
    <location>
        <begin position="12"/>
        <end position="17"/>
    </location>
    <ligand>
        <name>NAD(+)</name>
        <dbReference type="ChEBI" id="CHEBI:57540"/>
    </ligand>
</feature>
<dbReference type="Pfam" id="PF02737">
    <property type="entry name" value="3HCDH_N"/>
    <property type="match status" value="1"/>
</dbReference>
<evidence type="ECO:0000256" key="3">
    <source>
        <dbReference type="ARBA" id="ARBA00023002"/>
    </source>
</evidence>
<feature type="binding site" evidence="5">
    <location>
        <position position="35"/>
    </location>
    <ligand>
        <name>NAD(+)</name>
        <dbReference type="ChEBI" id="CHEBI:57540"/>
    </ligand>
</feature>
<reference evidence="8 10" key="1">
    <citation type="submission" date="2018-03" db="EMBL/GenBank/DDBJ databases">
        <title>Genomic Encyclopedia of Archaeal and Bacterial Type Strains, Phase II (KMG-II): from individual species to whole genera.</title>
        <authorList>
            <person name="Goeker M."/>
        </authorList>
    </citation>
    <scope>NUCLEOTIDE SEQUENCE [LARGE SCALE GENOMIC DNA]</scope>
    <source>
        <strain evidence="8 10">DSM 21548</strain>
    </source>
</reference>
<name>A0A2P8GU32_9MICO</name>
<feature type="domain" description="3-hydroxyacyl-CoA dehydrogenase NAD binding" evidence="7">
    <location>
        <begin position="9"/>
        <end position="181"/>
    </location>
</feature>
<feature type="binding site" evidence="5">
    <location>
        <position position="274"/>
    </location>
    <ligand>
        <name>NAD(+)</name>
        <dbReference type="ChEBI" id="CHEBI:57540"/>
    </ligand>
</feature>
<dbReference type="EMBL" id="PYAU01000001">
    <property type="protein sequence ID" value="PSL37473.1"/>
    <property type="molecule type" value="Genomic_DNA"/>
</dbReference>
<evidence type="ECO:0000256" key="5">
    <source>
        <dbReference type="PIRSR" id="PIRSR000105-2"/>
    </source>
</evidence>
<dbReference type="InterPro" id="IPR006108">
    <property type="entry name" value="3HC_DH_C"/>
</dbReference>
<dbReference type="GO" id="GO:0016616">
    <property type="term" value="F:oxidoreductase activity, acting on the CH-OH group of donors, NAD or NADP as acceptor"/>
    <property type="evidence" value="ECO:0007669"/>
    <property type="project" value="InterPro"/>
</dbReference>
<evidence type="ECO:0000313" key="11">
    <source>
        <dbReference type="Proteomes" id="UP000268291"/>
    </source>
</evidence>
<dbReference type="GO" id="GO:0070403">
    <property type="term" value="F:NAD+ binding"/>
    <property type="evidence" value="ECO:0007669"/>
    <property type="project" value="InterPro"/>
</dbReference>
<accession>A0A2P8GU32</accession>
<reference evidence="9 11" key="2">
    <citation type="submission" date="2018-12" db="EMBL/GenBank/DDBJ databases">
        <authorList>
            <person name="hu s."/>
            <person name="Xu Y."/>
            <person name="Xu B."/>
            <person name="Li F."/>
        </authorList>
    </citation>
    <scope>NUCLEOTIDE SEQUENCE [LARGE SCALE GENOMIC DNA]</scope>
    <source>
        <strain evidence="9 11">KSW2-17</strain>
    </source>
</reference>
<feature type="binding site" evidence="5">
    <location>
        <position position="95"/>
    </location>
    <ligand>
        <name>NAD(+)</name>
        <dbReference type="ChEBI" id="CHEBI:57540"/>
    </ligand>
</feature>
<comment type="similarity">
    <text evidence="2">Belongs to the 3-hydroxyacyl-CoA dehydrogenase family.</text>
</comment>
<dbReference type="InterPro" id="IPR006176">
    <property type="entry name" value="3-OHacyl-CoA_DH_NAD-bd"/>
</dbReference>
<organism evidence="8 10">
    <name type="scientific">Labedella gwakjiensis</name>
    <dbReference type="NCBI Taxonomy" id="390269"/>
    <lineage>
        <taxon>Bacteria</taxon>
        <taxon>Bacillati</taxon>
        <taxon>Actinomycetota</taxon>
        <taxon>Actinomycetes</taxon>
        <taxon>Micrococcales</taxon>
        <taxon>Microbacteriaceae</taxon>
        <taxon>Labedella</taxon>
    </lineage>
</organism>
<dbReference type="Gene3D" id="3.40.50.720">
    <property type="entry name" value="NAD(P)-binding Rossmann-like Domain"/>
    <property type="match status" value="1"/>
</dbReference>
<dbReference type="Gene3D" id="1.10.1040.10">
    <property type="entry name" value="N-(1-d-carboxylethyl)-l-norvaline Dehydrogenase, domain 2"/>
    <property type="match status" value="1"/>
</dbReference>
<feature type="binding site" evidence="5">
    <location>
        <position position="90"/>
    </location>
    <ligand>
        <name>NAD(+)</name>
        <dbReference type="ChEBI" id="CHEBI:57540"/>
    </ligand>
</feature>
<evidence type="ECO:0000259" key="6">
    <source>
        <dbReference type="Pfam" id="PF00725"/>
    </source>
</evidence>
<dbReference type="Pfam" id="PF00725">
    <property type="entry name" value="3HCDH"/>
    <property type="match status" value="1"/>
</dbReference>
<dbReference type="InterPro" id="IPR008927">
    <property type="entry name" value="6-PGluconate_DH-like_C_sf"/>
</dbReference>
<dbReference type="GO" id="GO:0006631">
    <property type="term" value="P:fatty acid metabolic process"/>
    <property type="evidence" value="ECO:0007669"/>
    <property type="project" value="InterPro"/>
</dbReference>
<dbReference type="InterPro" id="IPR036291">
    <property type="entry name" value="NAD(P)-bd_dom_sf"/>
</dbReference>
<dbReference type="OrthoDB" id="9771883at2"/>
<dbReference type="PROSITE" id="PS00067">
    <property type="entry name" value="3HCDH"/>
    <property type="match status" value="1"/>
</dbReference>
<dbReference type="Proteomes" id="UP000268291">
    <property type="component" value="Unassembled WGS sequence"/>
</dbReference>
<evidence type="ECO:0000313" key="8">
    <source>
        <dbReference type="EMBL" id="PSL37473.1"/>
    </source>
</evidence>
<evidence type="ECO:0000313" key="9">
    <source>
        <dbReference type="EMBL" id="RUQ84782.1"/>
    </source>
</evidence>
<feature type="binding site" evidence="5">
    <location>
        <position position="141"/>
    </location>
    <ligand>
        <name>NAD(+)</name>
        <dbReference type="ChEBI" id="CHEBI:57540"/>
    </ligand>
</feature>
<dbReference type="InterPro" id="IPR006180">
    <property type="entry name" value="3-OHacyl-CoA_DH_CS"/>
</dbReference>
<evidence type="ECO:0000259" key="7">
    <source>
        <dbReference type="Pfam" id="PF02737"/>
    </source>
</evidence>
<dbReference type="SUPFAM" id="SSF48179">
    <property type="entry name" value="6-phosphogluconate dehydrogenase C-terminal domain-like"/>
    <property type="match status" value="1"/>
</dbReference>
<dbReference type="InterPro" id="IPR022694">
    <property type="entry name" value="3-OHacyl-CoA_DH"/>
</dbReference>
<keyword evidence="5" id="KW-0520">NAD</keyword>
<evidence type="ECO:0000313" key="10">
    <source>
        <dbReference type="Proteomes" id="UP000241203"/>
    </source>
</evidence>
<dbReference type="PANTHER" id="PTHR48075:SF5">
    <property type="entry name" value="3-HYDROXYBUTYRYL-COA DEHYDROGENASE"/>
    <property type="match status" value="1"/>
</dbReference>
<sequence length="311" mass="33026">MSSLPTIATVIGSGTMGPGIAATLARAGATVRLYDISADAITRAEAAYDMVRGVLEAVDSPSAPGGSVTFGTDLDAALADTELIIEAVPEKLELKRSVLADLEARIGDDVIIATNTSGIPISTMAESMTVPARLIGMHWSNPPHLIPMIEVIPGNATAPEHVDRLIEIVKAFNYVPVLEKEIPGFVENRVLYAILRECMALLEEGIVTPEGLDACVKWGIGYKLSVVGPTRLLDMAGLDIYQAVSSYLNKDLDNSTDTPEFIKDKIAAGQLGFKSNGGMYEYGEGDVDAKRKEIITGLIAARKTLASIPNV</sequence>
<evidence type="ECO:0000256" key="4">
    <source>
        <dbReference type="PIRSR" id="PIRSR000105-1"/>
    </source>
</evidence>
<dbReference type="EMBL" id="RZGY01000002">
    <property type="protein sequence ID" value="RUQ84782.1"/>
    <property type="molecule type" value="Genomic_DNA"/>
</dbReference>
<dbReference type="RefSeq" id="WP_106562610.1">
    <property type="nucleotide sequence ID" value="NZ_PYAU01000001.1"/>
</dbReference>
<dbReference type="SUPFAM" id="SSF51735">
    <property type="entry name" value="NAD(P)-binding Rossmann-fold domains"/>
    <property type="match status" value="1"/>
</dbReference>
<feature type="binding site" evidence="5">
    <location>
        <position position="117"/>
    </location>
    <ligand>
        <name>NAD(+)</name>
        <dbReference type="ChEBI" id="CHEBI:57540"/>
    </ligand>
</feature>
<comment type="caution">
    <text evidence="8">The sequence shown here is derived from an EMBL/GenBank/DDBJ whole genome shotgun (WGS) entry which is preliminary data.</text>
</comment>
<evidence type="ECO:0000256" key="2">
    <source>
        <dbReference type="ARBA" id="ARBA00009463"/>
    </source>
</evidence>
<dbReference type="Proteomes" id="UP000241203">
    <property type="component" value="Unassembled WGS sequence"/>
</dbReference>
<feature type="site" description="Important for catalytic activity" evidence="4">
    <location>
        <position position="138"/>
    </location>
</feature>
<gene>
    <name evidence="8" type="ORF">CLV49_1080</name>
    <name evidence="9" type="ORF">ELQ93_14435</name>
</gene>
<keyword evidence="3" id="KW-0560">Oxidoreductase</keyword>
<feature type="domain" description="3-hydroxyacyl-CoA dehydrogenase C-terminal" evidence="6">
    <location>
        <begin position="184"/>
        <end position="282"/>
    </location>
</feature>
<keyword evidence="11" id="KW-1185">Reference proteome</keyword>
<dbReference type="PANTHER" id="PTHR48075">
    <property type="entry name" value="3-HYDROXYACYL-COA DEHYDROGENASE FAMILY PROTEIN"/>
    <property type="match status" value="1"/>
</dbReference>
<dbReference type="AlphaFoldDB" id="A0A2P8GU32"/>